<dbReference type="InterPro" id="IPR004843">
    <property type="entry name" value="Calcineurin-like_PHP"/>
</dbReference>
<dbReference type="GO" id="GO:0009245">
    <property type="term" value="P:lipid A biosynthetic process"/>
    <property type="evidence" value="ECO:0007669"/>
    <property type="project" value="TreeGrafter"/>
</dbReference>
<proteinExistence type="predicted"/>
<reference evidence="7 8" key="1">
    <citation type="journal article" date="2015" name="Microbes Environ.">
        <title>Distribution and evolution of nitrogen fixation genes in the phylum bacteroidetes.</title>
        <authorList>
            <person name="Inoue J."/>
            <person name="Oshima K."/>
            <person name="Suda W."/>
            <person name="Sakamoto M."/>
            <person name="Iino T."/>
            <person name="Noda S."/>
            <person name="Hongoh Y."/>
            <person name="Hattori M."/>
            <person name="Ohkuma M."/>
        </authorList>
    </citation>
    <scope>NUCLEOTIDE SEQUENCE [LARGE SCALE GENOMIC DNA]</scope>
    <source>
        <strain evidence="7">JCM 15548</strain>
    </source>
</reference>
<evidence type="ECO:0000256" key="4">
    <source>
        <dbReference type="ARBA" id="ARBA00023136"/>
    </source>
</evidence>
<dbReference type="Pfam" id="PF00149">
    <property type="entry name" value="Metallophos"/>
    <property type="match status" value="1"/>
</dbReference>
<dbReference type="InterPro" id="IPR029052">
    <property type="entry name" value="Metallo-depent_PP-like"/>
</dbReference>
<dbReference type="Gene3D" id="3.60.21.10">
    <property type="match status" value="1"/>
</dbReference>
<evidence type="ECO:0000313" key="7">
    <source>
        <dbReference type="EMBL" id="GAO28376.1"/>
    </source>
</evidence>
<dbReference type="GO" id="GO:0008758">
    <property type="term" value="F:UDP-2,3-diacylglucosamine hydrolase activity"/>
    <property type="evidence" value="ECO:0007669"/>
    <property type="project" value="TreeGrafter"/>
</dbReference>
<gene>
    <name evidence="7" type="ORF">JCM15548_1461</name>
</gene>
<protein>
    <submittedName>
        <fullName evidence="7">Ser/Thr protein phosphatase family protein</fullName>
    </submittedName>
</protein>
<accession>A0A0E9LTC3</accession>
<dbReference type="InterPro" id="IPR043461">
    <property type="entry name" value="LpxH-like"/>
</dbReference>
<dbReference type="PANTHER" id="PTHR34990">
    <property type="entry name" value="UDP-2,3-DIACYLGLUCOSAMINE HYDROLASE-RELATED"/>
    <property type="match status" value="1"/>
</dbReference>
<keyword evidence="5" id="KW-0464">Manganese</keyword>
<dbReference type="GO" id="GO:0016020">
    <property type="term" value="C:membrane"/>
    <property type="evidence" value="ECO:0007669"/>
    <property type="project" value="GOC"/>
</dbReference>
<keyword evidence="4" id="KW-0472">Membrane</keyword>
<sequence length="285" mass="33004">MMPFNEKPKRPVKAVVISDVHLGTYASKARQLNTYLKNIHPEILVLNGDIIDAWQFSRNYFPVDHIKLLRQFLKMMEAGTKIYYMAGNHDEMMRRFAGISMGDFTILNKVVLHLDGTKTWIFHGDVFDGYMHRVKWLAKLGAKGYGILTITNKSLDFLLKLMGKKRMLISKKLKTRTNGSQNEITRFEKTVSDLAISKGYQYAICGHVHRVDKKRISNEKGSVTYLNSGDWVENMSSLEYYDKDWHVKYWDPVVDKAKEESPADEYYAKPSKTLFLKVFREVIGS</sequence>
<dbReference type="Proteomes" id="UP000032900">
    <property type="component" value="Unassembled WGS sequence"/>
</dbReference>
<evidence type="ECO:0000256" key="1">
    <source>
        <dbReference type="ARBA" id="ARBA00022475"/>
    </source>
</evidence>
<dbReference type="RefSeq" id="WP_227625340.1">
    <property type="nucleotide sequence ID" value="NZ_BAZW01000002.1"/>
</dbReference>
<evidence type="ECO:0000256" key="2">
    <source>
        <dbReference type="ARBA" id="ARBA00022519"/>
    </source>
</evidence>
<evidence type="ECO:0000256" key="3">
    <source>
        <dbReference type="ARBA" id="ARBA00022723"/>
    </source>
</evidence>
<keyword evidence="2" id="KW-0997">Cell inner membrane</keyword>
<evidence type="ECO:0000256" key="5">
    <source>
        <dbReference type="ARBA" id="ARBA00023211"/>
    </source>
</evidence>
<dbReference type="PANTHER" id="PTHR34990:SF2">
    <property type="entry name" value="BLL8164 PROTEIN"/>
    <property type="match status" value="1"/>
</dbReference>
<dbReference type="CDD" id="cd07398">
    <property type="entry name" value="MPP_YbbF-LpxH"/>
    <property type="match status" value="1"/>
</dbReference>
<comment type="caution">
    <text evidence="7">The sequence shown here is derived from an EMBL/GenBank/DDBJ whole genome shotgun (WGS) entry which is preliminary data.</text>
</comment>
<keyword evidence="1" id="KW-1003">Cell membrane</keyword>
<dbReference type="GO" id="GO:0046872">
    <property type="term" value="F:metal ion binding"/>
    <property type="evidence" value="ECO:0007669"/>
    <property type="project" value="UniProtKB-KW"/>
</dbReference>
<dbReference type="EMBL" id="BAZW01000002">
    <property type="protein sequence ID" value="GAO28376.1"/>
    <property type="molecule type" value="Genomic_DNA"/>
</dbReference>
<dbReference type="AlphaFoldDB" id="A0A0E9LTC3"/>
<dbReference type="STRING" id="1236989.JCM15548_1461"/>
<keyword evidence="3" id="KW-0479">Metal-binding</keyword>
<organism evidence="7 8">
    <name type="scientific">Geofilum rubicundum JCM 15548</name>
    <dbReference type="NCBI Taxonomy" id="1236989"/>
    <lineage>
        <taxon>Bacteria</taxon>
        <taxon>Pseudomonadati</taxon>
        <taxon>Bacteroidota</taxon>
        <taxon>Bacteroidia</taxon>
        <taxon>Marinilabiliales</taxon>
        <taxon>Marinilabiliaceae</taxon>
        <taxon>Geofilum</taxon>
    </lineage>
</organism>
<feature type="domain" description="Calcineurin-like phosphoesterase" evidence="6">
    <location>
        <begin position="14"/>
        <end position="210"/>
    </location>
</feature>
<evidence type="ECO:0000259" key="6">
    <source>
        <dbReference type="Pfam" id="PF00149"/>
    </source>
</evidence>
<keyword evidence="8" id="KW-1185">Reference proteome</keyword>
<dbReference type="SUPFAM" id="SSF56300">
    <property type="entry name" value="Metallo-dependent phosphatases"/>
    <property type="match status" value="1"/>
</dbReference>
<name>A0A0E9LTC3_9BACT</name>
<evidence type="ECO:0000313" key="8">
    <source>
        <dbReference type="Proteomes" id="UP000032900"/>
    </source>
</evidence>